<sequence length="197" mass="21650">MSERELLAGLQDSIRELLEQDVVDCPHSEDRWAEVCSHCHGTRKAPGSTSAALLGVFREDCWDCQNGIKVGHGPGQHEGRLCKGSGYSTRSWLLAMEGEMEGALAKAVNHMLRHGRSWKQWGHCFRRLLDLLAQEGDTRVAACQEVLEAMRGLPAASQHGGKKPRPDKRVGKITTPGHPPGRIALARATKWTGEEKG</sequence>
<gene>
    <name evidence="2" type="ORF">LCGC14_1048940</name>
</gene>
<comment type="caution">
    <text evidence="2">The sequence shown here is derived from an EMBL/GenBank/DDBJ whole genome shotgun (WGS) entry which is preliminary data.</text>
</comment>
<evidence type="ECO:0000313" key="2">
    <source>
        <dbReference type="EMBL" id="KKN09199.1"/>
    </source>
</evidence>
<accession>A0A0F9MTU4</accession>
<dbReference type="AlphaFoldDB" id="A0A0F9MTU4"/>
<evidence type="ECO:0000256" key="1">
    <source>
        <dbReference type="SAM" id="MobiDB-lite"/>
    </source>
</evidence>
<dbReference type="EMBL" id="LAZR01004374">
    <property type="protein sequence ID" value="KKN09199.1"/>
    <property type="molecule type" value="Genomic_DNA"/>
</dbReference>
<proteinExistence type="predicted"/>
<name>A0A0F9MTU4_9ZZZZ</name>
<reference evidence="2" key="1">
    <citation type="journal article" date="2015" name="Nature">
        <title>Complex archaea that bridge the gap between prokaryotes and eukaryotes.</title>
        <authorList>
            <person name="Spang A."/>
            <person name="Saw J.H."/>
            <person name="Jorgensen S.L."/>
            <person name="Zaremba-Niedzwiedzka K."/>
            <person name="Martijn J."/>
            <person name="Lind A.E."/>
            <person name="van Eijk R."/>
            <person name="Schleper C."/>
            <person name="Guy L."/>
            <person name="Ettema T.J."/>
        </authorList>
    </citation>
    <scope>NUCLEOTIDE SEQUENCE</scope>
</reference>
<organism evidence="2">
    <name type="scientific">marine sediment metagenome</name>
    <dbReference type="NCBI Taxonomy" id="412755"/>
    <lineage>
        <taxon>unclassified sequences</taxon>
        <taxon>metagenomes</taxon>
        <taxon>ecological metagenomes</taxon>
    </lineage>
</organism>
<feature type="region of interest" description="Disordered" evidence="1">
    <location>
        <begin position="154"/>
        <end position="197"/>
    </location>
</feature>
<protein>
    <submittedName>
        <fullName evidence="2">Uncharacterized protein</fullName>
    </submittedName>
</protein>